<evidence type="ECO:0000313" key="3">
    <source>
        <dbReference type="Proteomes" id="UP000719412"/>
    </source>
</evidence>
<name>A0A8J6L8Y7_TENMO</name>
<evidence type="ECO:0000256" key="1">
    <source>
        <dbReference type="SAM" id="MobiDB-lite"/>
    </source>
</evidence>
<keyword evidence="3" id="KW-1185">Reference proteome</keyword>
<protein>
    <submittedName>
        <fullName evidence="2">Uncharacterized protein</fullName>
    </submittedName>
</protein>
<reference evidence="2" key="1">
    <citation type="journal article" date="2020" name="J Insects Food Feed">
        <title>The yellow mealworm (Tenebrio molitor) genome: a resource for the emerging insects as food and feed industry.</title>
        <authorList>
            <person name="Eriksson T."/>
            <person name="Andere A."/>
            <person name="Kelstrup H."/>
            <person name="Emery V."/>
            <person name="Picard C."/>
        </authorList>
    </citation>
    <scope>NUCLEOTIDE SEQUENCE</scope>
    <source>
        <strain evidence="2">Stoneville</strain>
        <tissue evidence="2">Whole head</tissue>
    </source>
</reference>
<dbReference type="AlphaFoldDB" id="A0A8J6L8Y7"/>
<accession>A0A8J6L8Y7</accession>
<comment type="caution">
    <text evidence="2">The sequence shown here is derived from an EMBL/GenBank/DDBJ whole genome shotgun (WGS) entry which is preliminary data.</text>
</comment>
<dbReference type="EMBL" id="JABDTM020027676">
    <property type="protein sequence ID" value="KAH0810173.1"/>
    <property type="molecule type" value="Genomic_DNA"/>
</dbReference>
<dbReference type="Proteomes" id="UP000719412">
    <property type="component" value="Unassembled WGS sequence"/>
</dbReference>
<proteinExistence type="predicted"/>
<feature type="region of interest" description="Disordered" evidence="1">
    <location>
        <begin position="158"/>
        <end position="179"/>
    </location>
</feature>
<gene>
    <name evidence="2" type="ORF">GEV33_012620</name>
</gene>
<sequence length="344" mass="38223">MADQPTVSVLPRVPTATLKLFASRRCSARSETTPLQGWLRRQRFWYCSKYQSRQRNNRISPLSAVSKTSHTPFQDCARVSVLLDHVLFGDFLRRCSPKPPGKTRICVVLVCRSVAMAGTCPPVAHRPGTLRAVCVSESHDGRESQFVVERELVRSAQHVTDNPVDGHHGDPPPTPGDGVVHVCVVRMRTPLQQDEAQGRRQGQGAGPPPPRQRLRNVLGSGAKALSQRQRFSRICGKNKDGAGRERRIYEGRVGGRGEATKRSSGTRGSDGFHRNVVVDDFENISTRGSDKRKFLLEAWKDISRPDGIDACSIRSDLQTRVQYDRIFTGGGLFRREEASASVDF</sequence>
<feature type="region of interest" description="Disordered" evidence="1">
    <location>
        <begin position="191"/>
        <end position="215"/>
    </location>
</feature>
<reference evidence="2" key="2">
    <citation type="submission" date="2021-08" db="EMBL/GenBank/DDBJ databases">
        <authorList>
            <person name="Eriksson T."/>
        </authorList>
    </citation>
    <scope>NUCLEOTIDE SEQUENCE</scope>
    <source>
        <strain evidence="2">Stoneville</strain>
        <tissue evidence="2">Whole head</tissue>
    </source>
</reference>
<evidence type="ECO:0000313" key="2">
    <source>
        <dbReference type="EMBL" id="KAH0810173.1"/>
    </source>
</evidence>
<organism evidence="2 3">
    <name type="scientific">Tenebrio molitor</name>
    <name type="common">Yellow mealworm beetle</name>
    <dbReference type="NCBI Taxonomy" id="7067"/>
    <lineage>
        <taxon>Eukaryota</taxon>
        <taxon>Metazoa</taxon>
        <taxon>Ecdysozoa</taxon>
        <taxon>Arthropoda</taxon>
        <taxon>Hexapoda</taxon>
        <taxon>Insecta</taxon>
        <taxon>Pterygota</taxon>
        <taxon>Neoptera</taxon>
        <taxon>Endopterygota</taxon>
        <taxon>Coleoptera</taxon>
        <taxon>Polyphaga</taxon>
        <taxon>Cucujiformia</taxon>
        <taxon>Tenebrionidae</taxon>
        <taxon>Tenebrio</taxon>
    </lineage>
</organism>